<organism evidence="1 2">
    <name type="scientific">Roseospira visakhapatnamensis</name>
    <dbReference type="NCBI Taxonomy" id="390880"/>
    <lineage>
        <taxon>Bacteria</taxon>
        <taxon>Pseudomonadati</taxon>
        <taxon>Pseudomonadota</taxon>
        <taxon>Alphaproteobacteria</taxon>
        <taxon>Rhodospirillales</taxon>
        <taxon>Rhodospirillaceae</taxon>
        <taxon>Roseospira</taxon>
    </lineage>
</organism>
<keyword evidence="2" id="KW-1185">Reference proteome</keyword>
<dbReference type="Proteomes" id="UP000554286">
    <property type="component" value="Unassembled WGS sequence"/>
</dbReference>
<gene>
    <name evidence="1" type="ORF">GGD89_002529</name>
</gene>
<evidence type="ECO:0000313" key="1">
    <source>
        <dbReference type="EMBL" id="MBB4266893.1"/>
    </source>
</evidence>
<accession>A0A7W6RFB4</accession>
<dbReference type="AlphaFoldDB" id="A0A7W6RFB4"/>
<protein>
    <submittedName>
        <fullName evidence="1">Phage gp37-like protein</fullName>
    </submittedName>
</protein>
<comment type="caution">
    <text evidence="1">The sequence shown here is derived from an EMBL/GenBank/DDBJ whole genome shotgun (WGS) entry which is preliminary data.</text>
</comment>
<sequence>MTDPLNGLLDAVVAGLKAHFGAGLRQCKRHAGRFDAAELERHGADAPAILVAPLGIGPGAEAGDGTADHTLRLGAFVVATDRGRADRDVLAAGLVGTLITHLPGQVWGRDDTHPVEARTLRAQNLYASTRGRGVVLWGLEWRQAIRLGTSNFADWPGTLATVAARGPGDEAVRWGGVDG</sequence>
<name>A0A7W6RFB4_9PROT</name>
<dbReference type="EMBL" id="JACIGK010000018">
    <property type="protein sequence ID" value="MBB4266893.1"/>
    <property type="molecule type" value="Genomic_DNA"/>
</dbReference>
<evidence type="ECO:0000313" key="2">
    <source>
        <dbReference type="Proteomes" id="UP000554286"/>
    </source>
</evidence>
<reference evidence="1 2" key="1">
    <citation type="submission" date="2020-08" db="EMBL/GenBank/DDBJ databases">
        <title>Genome sequencing of Purple Non-Sulfur Bacteria from various extreme environments.</title>
        <authorList>
            <person name="Mayer M."/>
        </authorList>
    </citation>
    <scope>NUCLEOTIDE SEQUENCE [LARGE SCALE GENOMIC DNA]</scope>
    <source>
        <strain evidence="1 2">JA131</strain>
    </source>
</reference>
<proteinExistence type="predicted"/>
<dbReference type="RefSeq" id="WP_184045750.1">
    <property type="nucleotide sequence ID" value="NZ_JACIGK010000018.1"/>
</dbReference>